<dbReference type="Pfam" id="PF26460">
    <property type="entry name" value="DUF8139"/>
    <property type="match status" value="1"/>
</dbReference>
<dbReference type="RefSeq" id="WP_260592950.1">
    <property type="nucleotide sequence ID" value="NZ_CP104003.1"/>
</dbReference>
<dbReference type="AlphaFoldDB" id="A0A9E7U7U7"/>
<feature type="compositionally biased region" description="Basic and acidic residues" evidence="1">
    <location>
        <begin position="1"/>
        <end position="15"/>
    </location>
</feature>
<proteinExistence type="predicted"/>
<reference evidence="3" key="1">
    <citation type="submission" date="2022-09" db="EMBL/GenBank/DDBJ databases">
        <title>Diverse halophilic archaea isolated from saline environments.</title>
        <authorList>
            <person name="Cui H.-L."/>
        </authorList>
    </citation>
    <scope>NUCLEOTIDE SEQUENCE</scope>
    <source>
        <strain evidence="3">ZS-35-S2</strain>
    </source>
</reference>
<dbReference type="KEGG" id="ssai:N0B31_17745"/>
<protein>
    <recommendedName>
        <fullName evidence="2">DUF8139 domain-containing protein</fullName>
    </recommendedName>
</protein>
<sequence length="74" mass="8409">MVRRFTEGDRVRLDIPDETDPDHDRLHGATGTITSITEDDAADYSGDSRDNYRFAVELDTGASVTVRWRDLRPI</sequence>
<organism evidence="3 4">
    <name type="scientific">Salinirubellus salinus</name>
    <dbReference type="NCBI Taxonomy" id="1364945"/>
    <lineage>
        <taxon>Archaea</taxon>
        <taxon>Methanobacteriati</taxon>
        <taxon>Methanobacteriota</taxon>
        <taxon>Stenosarchaea group</taxon>
        <taxon>Halobacteria</taxon>
        <taxon>Halobacteriales</taxon>
        <taxon>Natronomonadaceae</taxon>
        <taxon>Salinirubellus</taxon>
    </lineage>
</organism>
<dbReference type="InterPro" id="IPR058452">
    <property type="entry name" value="DUF8139"/>
</dbReference>
<dbReference type="EMBL" id="CP104003">
    <property type="protein sequence ID" value="UWM53956.1"/>
    <property type="molecule type" value="Genomic_DNA"/>
</dbReference>
<feature type="region of interest" description="Disordered" evidence="1">
    <location>
        <begin position="1"/>
        <end position="30"/>
    </location>
</feature>
<evidence type="ECO:0000256" key="1">
    <source>
        <dbReference type="SAM" id="MobiDB-lite"/>
    </source>
</evidence>
<feature type="domain" description="DUF8139" evidence="2">
    <location>
        <begin position="3"/>
        <end position="73"/>
    </location>
</feature>
<dbReference type="GeneID" id="74944305"/>
<evidence type="ECO:0000313" key="4">
    <source>
        <dbReference type="Proteomes" id="UP001057580"/>
    </source>
</evidence>
<accession>A0A9E7U7U7</accession>
<dbReference type="Proteomes" id="UP001057580">
    <property type="component" value="Chromosome"/>
</dbReference>
<evidence type="ECO:0000313" key="3">
    <source>
        <dbReference type="EMBL" id="UWM53956.1"/>
    </source>
</evidence>
<gene>
    <name evidence="3" type="ORF">N0B31_17745</name>
</gene>
<evidence type="ECO:0000259" key="2">
    <source>
        <dbReference type="Pfam" id="PF26460"/>
    </source>
</evidence>
<keyword evidence="4" id="KW-1185">Reference proteome</keyword>
<name>A0A9E7U7U7_9EURY</name>